<reference evidence="1 2" key="1">
    <citation type="submission" date="2018-07" db="EMBL/GenBank/DDBJ databases">
        <title>Genome sequence of Azospirillum sp. ATCC 49961.</title>
        <authorList>
            <person name="Sant'Anna F.H."/>
            <person name="Baldani J.I."/>
            <person name="Zilli J.E."/>
            <person name="Reis V.M."/>
            <person name="Hartmann A."/>
            <person name="Cruz L."/>
            <person name="de Souza E.M."/>
            <person name="de Oliveira Pedrosa F."/>
            <person name="Passaglia L.M.P."/>
        </authorList>
    </citation>
    <scope>NUCLEOTIDE SEQUENCE [LARGE SCALE GENOMIC DNA]</scope>
    <source>
        <strain evidence="1 2">ATCC 49961</strain>
    </source>
</reference>
<dbReference type="InterPro" id="IPR002636">
    <property type="entry name" value="DUF29"/>
</dbReference>
<accession>A0A9W7NLJ8</accession>
<gene>
    <name evidence="1" type="ORF">DS843_06930</name>
</gene>
<evidence type="ECO:0000313" key="1">
    <source>
        <dbReference type="EMBL" id="KAA0682269.1"/>
    </source>
</evidence>
<dbReference type="OrthoDB" id="425753at2"/>
<name>A0A9W7NLJ8_9PROT</name>
<dbReference type="AlphaFoldDB" id="A0A9W7NLJ8"/>
<dbReference type="PANTHER" id="PTHR34235">
    <property type="entry name" value="SLR1203 PROTEIN-RELATED"/>
    <property type="match status" value="1"/>
</dbReference>
<sequence length="151" mass="17358">MKSDAGAGLYDRDFYAWANEQAALLRAGRLDAADIEHIAEEIESMGRSEKRELINRLAVLLLHLLKWRFQPGLRSNSWRLSVREQRIRLASHLEDNPSLKSKIPEALAGAYRLAVVEAERETGLAEDTFPEKCPWSFEHMMDECFWPEAKC</sequence>
<protein>
    <submittedName>
        <fullName evidence="1">DUF29 domain-containing protein</fullName>
    </submittedName>
</protein>
<keyword evidence="2" id="KW-1185">Reference proteome</keyword>
<proteinExistence type="predicted"/>
<comment type="caution">
    <text evidence="1">The sequence shown here is derived from an EMBL/GenBank/DDBJ whole genome shotgun (WGS) entry which is preliminary data.</text>
</comment>
<dbReference type="Pfam" id="PF01724">
    <property type="entry name" value="DUF29"/>
    <property type="match status" value="1"/>
</dbReference>
<evidence type="ECO:0000313" key="2">
    <source>
        <dbReference type="Proteomes" id="UP000480854"/>
    </source>
</evidence>
<dbReference type="Gene3D" id="1.20.1220.20">
    <property type="entry name" value="Uncharcterised protein PF01724"/>
    <property type="match status" value="1"/>
</dbReference>
<dbReference type="EMBL" id="QOKW01000004">
    <property type="protein sequence ID" value="KAA0682269.1"/>
    <property type="molecule type" value="Genomic_DNA"/>
</dbReference>
<dbReference type="RefSeq" id="WP_149468171.1">
    <property type="nucleotide sequence ID" value="NZ_QOKW01000004.1"/>
</dbReference>
<dbReference type="Proteomes" id="UP000480854">
    <property type="component" value="Unassembled WGS sequence"/>
</dbReference>
<organism evidence="1 2">
    <name type="scientific">Roseomonas genomospecies 6</name>
    <dbReference type="NCBI Taxonomy" id="214106"/>
    <lineage>
        <taxon>Bacteria</taxon>
        <taxon>Pseudomonadati</taxon>
        <taxon>Pseudomonadota</taxon>
        <taxon>Alphaproteobacteria</taxon>
        <taxon>Acetobacterales</taxon>
        <taxon>Roseomonadaceae</taxon>
        <taxon>Roseomonas</taxon>
    </lineage>
</organism>